<dbReference type="AlphaFoldDB" id="A0A1P8WM93"/>
<dbReference type="RefSeq" id="WP_077026374.1">
    <property type="nucleotide sequence ID" value="NZ_CP017641.1"/>
</dbReference>
<sequence length="78" mass="8978">MEKHARGTLINGVVQLDGEVDIPNNSRVEVTLRATTSVEDEERLQRQEALGRLLKRAAERRFHSGGLRFTRDQLHERN</sequence>
<evidence type="ECO:0000313" key="2">
    <source>
        <dbReference type="Proteomes" id="UP000187735"/>
    </source>
</evidence>
<dbReference type="Proteomes" id="UP000187735">
    <property type="component" value="Chromosome"/>
</dbReference>
<organism evidence="1 2">
    <name type="scientific">Fuerstiella marisgermanici</name>
    <dbReference type="NCBI Taxonomy" id="1891926"/>
    <lineage>
        <taxon>Bacteria</taxon>
        <taxon>Pseudomonadati</taxon>
        <taxon>Planctomycetota</taxon>
        <taxon>Planctomycetia</taxon>
        <taxon>Planctomycetales</taxon>
        <taxon>Planctomycetaceae</taxon>
        <taxon>Fuerstiella</taxon>
    </lineage>
</organism>
<name>A0A1P8WM93_9PLAN</name>
<keyword evidence="2" id="KW-1185">Reference proteome</keyword>
<dbReference type="EMBL" id="CP017641">
    <property type="protein sequence ID" value="APZ95170.1"/>
    <property type="molecule type" value="Genomic_DNA"/>
</dbReference>
<reference evidence="1 2" key="1">
    <citation type="journal article" date="2016" name="Front. Microbiol.">
        <title>Fuerstia marisgermanicae gen. nov., sp. nov., an Unusual Member of the Phylum Planctomycetes from the German Wadden Sea.</title>
        <authorList>
            <person name="Kohn T."/>
            <person name="Heuer A."/>
            <person name="Jogler M."/>
            <person name="Vollmers J."/>
            <person name="Boedeker C."/>
            <person name="Bunk B."/>
            <person name="Rast P."/>
            <person name="Borchert D."/>
            <person name="Glockner I."/>
            <person name="Freese H.M."/>
            <person name="Klenk H.P."/>
            <person name="Overmann J."/>
            <person name="Kaster A.K."/>
            <person name="Rohde M."/>
            <person name="Wiegand S."/>
            <person name="Jogler C."/>
        </authorList>
    </citation>
    <scope>NUCLEOTIDE SEQUENCE [LARGE SCALE GENOMIC DNA]</scope>
    <source>
        <strain evidence="1 2">NH11</strain>
    </source>
</reference>
<protein>
    <submittedName>
        <fullName evidence="1">Uncharacterized protein</fullName>
    </submittedName>
</protein>
<accession>A0A1P8WM93</accession>
<proteinExistence type="predicted"/>
<dbReference type="STRING" id="1891926.Fuma_04825"/>
<dbReference type="KEGG" id="fmr:Fuma_04825"/>
<gene>
    <name evidence="1" type="ORF">Fuma_04825</name>
</gene>
<evidence type="ECO:0000313" key="1">
    <source>
        <dbReference type="EMBL" id="APZ95170.1"/>
    </source>
</evidence>